<dbReference type="SUPFAM" id="SSF52317">
    <property type="entry name" value="Class I glutamine amidotransferase-like"/>
    <property type="match status" value="1"/>
</dbReference>
<dbReference type="PANTHER" id="PTHR42695:SF5">
    <property type="entry name" value="GLUTAMINE AMIDOTRANSFERASE YLR126C-RELATED"/>
    <property type="match status" value="1"/>
</dbReference>
<dbReference type="PROSITE" id="PS51273">
    <property type="entry name" value="GATASE_TYPE_1"/>
    <property type="match status" value="1"/>
</dbReference>
<dbReference type="Gene3D" id="3.40.50.880">
    <property type="match status" value="1"/>
</dbReference>
<name>A0A9N8V5H4_9GLOM</name>
<comment type="caution">
    <text evidence="2">The sequence shown here is derived from an EMBL/GenBank/DDBJ whole genome shotgun (WGS) entry which is preliminary data.</text>
</comment>
<dbReference type="InterPro" id="IPR017926">
    <property type="entry name" value="GATASE"/>
</dbReference>
<proteinExistence type="predicted"/>
<evidence type="ECO:0000259" key="1">
    <source>
        <dbReference type="Pfam" id="PF00117"/>
    </source>
</evidence>
<dbReference type="Pfam" id="PF00117">
    <property type="entry name" value="GATase"/>
    <property type="match status" value="1"/>
</dbReference>
<dbReference type="CDD" id="cd01741">
    <property type="entry name" value="GATase1_1"/>
    <property type="match status" value="1"/>
</dbReference>
<protein>
    <submittedName>
        <fullName evidence="2">8595_t:CDS:1</fullName>
    </submittedName>
</protein>
<dbReference type="GO" id="GO:0005634">
    <property type="term" value="C:nucleus"/>
    <property type="evidence" value="ECO:0007669"/>
    <property type="project" value="TreeGrafter"/>
</dbReference>
<organism evidence="2 3">
    <name type="scientific">Ambispora gerdemannii</name>
    <dbReference type="NCBI Taxonomy" id="144530"/>
    <lineage>
        <taxon>Eukaryota</taxon>
        <taxon>Fungi</taxon>
        <taxon>Fungi incertae sedis</taxon>
        <taxon>Mucoromycota</taxon>
        <taxon>Glomeromycotina</taxon>
        <taxon>Glomeromycetes</taxon>
        <taxon>Archaeosporales</taxon>
        <taxon>Ambisporaceae</taxon>
        <taxon>Ambispora</taxon>
    </lineage>
</organism>
<dbReference type="EMBL" id="CAJVPL010000052">
    <property type="protein sequence ID" value="CAG8438864.1"/>
    <property type="molecule type" value="Genomic_DNA"/>
</dbReference>
<dbReference type="Proteomes" id="UP000789831">
    <property type="component" value="Unassembled WGS sequence"/>
</dbReference>
<dbReference type="InterPro" id="IPR029062">
    <property type="entry name" value="Class_I_gatase-like"/>
</dbReference>
<dbReference type="GO" id="GO:0005829">
    <property type="term" value="C:cytosol"/>
    <property type="evidence" value="ECO:0007669"/>
    <property type="project" value="TreeGrafter"/>
</dbReference>
<evidence type="ECO:0000313" key="3">
    <source>
        <dbReference type="Proteomes" id="UP000789831"/>
    </source>
</evidence>
<dbReference type="OrthoDB" id="92161at2759"/>
<accession>A0A9N8V5H4</accession>
<gene>
    <name evidence="2" type="ORF">AGERDE_LOCUS896</name>
</gene>
<reference evidence="2" key="1">
    <citation type="submission" date="2021-06" db="EMBL/GenBank/DDBJ databases">
        <authorList>
            <person name="Kallberg Y."/>
            <person name="Tangrot J."/>
            <person name="Rosling A."/>
        </authorList>
    </citation>
    <scope>NUCLEOTIDE SEQUENCE</scope>
    <source>
        <strain evidence="2">MT106</strain>
    </source>
</reference>
<dbReference type="InterPro" id="IPR044992">
    <property type="entry name" value="ChyE-like"/>
</dbReference>
<feature type="domain" description="Glutamine amidotransferase" evidence="1">
    <location>
        <begin position="73"/>
        <end position="210"/>
    </location>
</feature>
<keyword evidence="3" id="KW-1185">Reference proteome</keyword>
<sequence>MPVMKYKKKLRVAILTADTLKHQKLLLEKYGNYFDLFSKLFQNAKNNNIDSSENAIDKIKLELLSFDVMEKMEYPSVSELNDIDGVLITGSVSSAYDDEPWIHGLVKYTKDLIENHKHVKLVGVCFGHQIVGKALGVPVVKNPLGFEVGVHKITLTDPGKKLAKADNEFLDIVTILPEGFVNIGATEKCAIHGMIKDNHVLTIQGHPEYFKEWTQDLLMSRRDLFSRDEYEQVFKAAELDHEGVWFGQKILRFFAENSDSTVDPP</sequence>
<dbReference type="AlphaFoldDB" id="A0A9N8V5H4"/>
<evidence type="ECO:0000313" key="2">
    <source>
        <dbReference type="EMBL" id="CAG8438864.1"/>
    </source>
</evidence>
<dbReference type="PANTHER" id="PTHR42695">
    <property type="entry name" value="GLUTAMINE AMIDOTRANSFERASE YLR126C-RELATED"/>
    <property type="match status" value="1"/>
</dbReference>